<feature type="compositionally biased region" description="Low complexity" evidence="1">
    <location>
        <begin position="400"/>
        <end position="419"/>
    </location>
</feature>
<keyword evidence="2" id="KW-1133">Transmembrane helix</keyword>
<proteinExistence type="predicted"/>
<dbReference type="PANTHER" id="PTHR38043">
    <property type="entry name" value="PROTEIN HEMX"/>
    <property type="match status" value="1"/>
</dbReference>
<feature type="region of interest" description="Disordered" evidence="1">
    <location>
        <begin position="230"/>
        <end position="253"/>
    </location>
</feature>
<gene>
    <name evidence="3" type="ORF">GCM10009125_16010</name>
</gene>
<dbReference type="Pfam" id="PF04375">
    <property type="entry name" value="HemX"/>
    <property type="match status" value="1"/>
</dbReference>
<dbReference type="Proteomes" id="UP001501176">
    <property type="component" value="Unassembled WGS sequence"/>
</dbReference>
<organism evidence="3 4">
    <name type="scientific">Castellaniella daejeonensis</name>
    <dbReference type="NCBI Taxonomy" id="659013"/>
    <lineage>
        <taxon>Bacteria</taxon>
        <taxon>Pseudomonadati</taxon>
        <taxon>Pseudomonadota</taxon>
        <taxon>Betaproteobacteria</taxon>
        <taxon>Burkholderiales</taxon>
        <taxon>Alcaligenaceae</taxon>
        <taxon>Castellaniella</taxon>
    </lineage>
</organism>
<reference evidence="3 4" key="1">
    <citation type="journal article" date="2019" name="Int. J. Syst. Evol. Microbiol.">
        <title>The Global Catalogue of Microorganisms (GCM) 10K type strain sequencing project: providing services to taxonomists for standard genome sequencing and annotation.</title>
        <authorList>
            <consortium name="The Broad Institute Genomics Platform"/>
            <consortium name="The Broad Institute Genome Sequencing Center for Infectious Disease"/>
            <person name="Wu L."/>
            <person name="Ma J."/>
        </authorList>
    </citation>
    <scope>NUCLEOTIDE SEQUENCE [LARGE SCALE GENOMIC DNA]</scope>
    <source>
        <strain evidence="3 4">JCM 16240</strain>
    </source>
</reference>
<keyword evidence="2" id="KW-0472">Membrane</keyword>
<accession>A0ABN0TQP5</accession>
<evidence type="ECO:0000256" key="2">
    <source>
        <dbReference type="SAM" id="Phobius"/>
    </source>
</evidence>
<feature type="region of interest" description="Disordered" evidence="1">
    <location>
        <begin position="380"/>
        <end position="419"/>
    </location>
</feature>
<name>A0ABN0TQP5_9BURK</name>
<keyword evidence="4" id="KW-1185">Reference proteome</keyword>
<dbReference type="EMBL" id="BAAAFN010000011">
    <property type="protein sequence ID" value="GAA0227807.1"/>
    <property type="molecule type" value="Genomic_DNA"/>
</dbReference>
<dbReference type="PANTHER" id="PTHR38043:SF1">
    <property type="entry name" value="PROTEIN HEMX"/>
    <property type="match status" value="1"/>
</dbReference>
<evidence type="ECO:0000256" key="1">
    <source>
        <dbReference type="SAM" id="MobiDB-lite"/>
    </source>
</evidence>
<dbReference type="RefSeq" id="WP_325124903.1">
    <property type="nucleotide sequence ID" value="NZ_BAAAFN010000011.1"/>
</dbReference>
<dbReference type="InterPro" id="IPR007470">
    <property type="entry name" value="HemX"/>
</dbReference>
<feature type="region of interest" description="Disordered" evidence="1">
    <location>
        <begin position="1"/>
        <end position="24"/>
    </location>
</feature>
<evidence type="ECO:0000313" key="3">
    <source>
        <dbReference type="EMBL" id="GAA0227807.1"/>
    </source>
</evidence>
<feature type="transmembrane region" description="Helical" evidence="2">
    <location>
        <begin position="37"/>
        <end position="57"/>
    </location>
</feature>
<comment type="caution">
    <text evidence="3">The sequence shown here is derived from an EMBL/GenBank/DDBJ whole genome shotgun (WGS) entry which is preliminary data.</text>
</comment>
<keyword evidence="2" id="KW-0812">Transmembrane</keyword>
<sequence length="419" mass="44352">MTDTDNSSSAPTSESATPASALATAQAGTRRTQSAGIVLAVVLLVLLALILGGALYYQNRQYRDLRADLQRQHEQSVQLVQETHAQADQALTLVKEQAARIADLHSALDATSGQVRELDQALRMMTDSGSDLLLLNDIDHLVTIAQQQLSLGGNVANAIISLEAAQAQLARANRPGLAALQQSINGDLDRLRAVATIDLPTLSARIDRLSDLLGIAPLLVPDTAASAAGQTAAVASDPTPAAAPASPAEPAPEGWRAVAAEAWQWTRDAASLVSQDLRSLFDVRRVDDAAALLMSPDQALRFREVLKQRAVTAQLALMMHQTRIWQTELEQLSRAIDQRYDMRAESSREALKIARELHDTPIVIALPTVDNSLAAIAAARDAAAAEEEQDQDAPDDDSGQDAAPAVLSPVAAPAGAGAI</sequence>
<feature type="compositionally biased region" description="Low complexity" evidence="1">
    <location>
        <begin position="7"/>
        <end position="24"/>
    </location>
</feature>
<protein>
    <submittedName>
        <fullName evidence="3">Uroporphyrinogen-III C-methyltransferase</fullName>
    </submittedName>
</protein>
<evidence type="ECO:0000313" key="4">
    <source>
        <dbReference type="Proteomes" id="UP001501176"/>
    </source>
</evidence>
<feature type="compositionally biased region" description="Acidic residues" evidence="1">
    <location>
        <begin position="384"/>
        <end position="399"/>
    </location>
</feature>